<proteinExistence type="inferred from homology"/>
<evidence type="ECO:0000313" key="11">
    <source>
        <dbReference type="Proteomes" id="UP000306420"/>
    </source>
</evidence>
<dbReference type="Pfam" id="PF16363">
    <property type="entry name" value="GDP_Man_Dehyd"/>
    <property type="match status" value="1"/>
</dbReference>
<dbReference type="Proteomes" id="UP000306420">
    <property type="component" value="Unassembled WGS sequence"/>
</dbReference>
<evidence type="ECO:0000256" key="7">
    <source>
        <dbReference type="ARBA" id="ARBA00023235"/>
    </source>
</evidence>
<dbReference type="GO" id="GO:0003978">
    <property type="term" value="F:UDP-glucose 4-epimerase activity"/>
    <property type="evidence" value="ECO:0007669"/>
    <property type="project" value="UniProtKB-UniRule"/>
</dbReference>
<dbReference type="NCBIfam" id="TIGR01179">
    <property type="entry name" value="galE"/>
    <property type="match status" value="1"/>
</dbReference>
<dbReference type="EMBL" id="VBSP01000031">
    <property type="protein sequence ID" value="TLQ40307.1"/>
    <property type="molecule type" value="Genomic_DNA"/>
</dbReference>
<dbReference type="UniPathway" id="UPA00214"/>
<gene>
    <name evidence="10" type="primary">galE</name>
    <name evidence="10" type="ORF">FEZ33_08460</name>
</gene>
<comment type="similarity">
    <text evidence="3 8">Belongs to the NAD(P)-dependent epimerase/dehydratase family.</text>
</comment>
<evidence type="ECO:0000256" key="2">
    <source>
        <dbReference type="ARBA" id="ARBA00001911"/>
    </source>
</evidence>
<dbReference type="InterPro" id="IPR036291">
    <property type="entry name" value="NAD(P)-bd_dom_sf"/>
</dbReference>
<evidence type="ECO:0000259" key="9">
    <source>
        <dbReference type="Pfam" id="PF16363"/>
    </source>
</evidence>
<evidence type="ECO:0000256" key="6">
    <source>
        <dbReference type="ARBA" id="ARBA00023027"/>
    </source>
</evidence>
<dbReference type="GO" id="GO:0005829">
    <property type="term" value="C:cytosol"/>
    <property type="evidence" value="ECO:0007669"/>
    <property type="project" value="TreeGrafter"/>
</dbReference>
<comment type="caution">
    <text evidence="10">The sequence shown here is derived from an EMBL/GenBank/DDBJ whole genome shotgun (WGS) entry which is preliminary data.</text>
</comment>
<dbReference type="PRINTS" id="PR01713">
    <property type="entry name" value="NUCEPIMERASE"/>
</dbReference>
<dbReference type="OrthoDB" id="9801785at2"/>
<dbReference type="SUPFAM" id="SSF51735">
    <property type="entry name" value="NAD(P)-binding Rossmann-fold domains"/>
    <property type="match status" value="1"/>
</dbReference>
<dbReference type="EC" id="5.1.3.2" evidence="4 8"/>
<dbReference type="GO" id="GO:0006012">
    <property type="term" value="P:galactose metabolic process"/>
    <property type="evidence" value="ECO:0007669"/>
    <property type="project" value="UniProtKB-UniPathway"/>
</dbReference>
<name>A0A5R9DTK7_9LACT</name>
<comment type="subunit">
    <text evidence="8">Homodimer.</text>
</comment>
<dbReference type="PANTHER" id="PTHR43725">
    <property type="entry name" value="UDP-GLUCOSE 4-EPIMERASE"/>
    <property type="match status" value="1"/>
</dbReference>
<protein>
    <recommendedName>
        <fullName evidence="5 8">UDP-glucose 4-epimerase</fullName>
        <ecNumber evidence="4 8">5.1.3.2</ecNumber>
    </recommendedName>
</protein>
<accession>A0A5R9DTK7</accession>
<dbReference type="Gene3D" id="3.90.25.10">
    <property type="entry name" value="UDP-galactose 4-epimerase, domain 1"/>
    <property type="match status" value="1"/>
</dbReference>
<comment type="catalytic activity">
    <reaction evidence="1 8">
        <text>UDP-alpha-D-glucose = UDP-alpha-D-galactose</text>
        <dbReference type="Rhea" id="RHEA:22168"/>
        <dbReference type="ChEBI" id="CHEBI:58885"/>
        <dbReference type="ChEBI" id="CHEBI:66914"/>
        <dbReference type="EC" id="5.1.3.2"/>
    </reaction>
</comment>
<keyword evidence="7 8" id="KW-0413">Isomerase</keyword>
<dbReference type="InterPro" id="IPR016040">
    <property type="entry name" value="NAD(P)-bd_dom"/>
</dbReference>
<dbReference type="PANTHER" id="PTHR43725:SF47">
    <property type="entry name" value="UDP-GLUCOSE 4-EPIMERASE"/>
    <property type="match status" value="1"/>
</dbReference>
<dbReference type="Gene3D" id="3.40.50.720">
    <property type="entry name" value="NAD(P)-binding Rossmann-like Domain"/>
    <property type="match status" value="1"/>
</dbReference>
<evidence type="ECO:0000256" key="8">
    <source>
        <dbReference type="RuleBase" id="RU366046"/>
    </source>
</evidence>
<dbReference type="NCBIfam" id="NF007956">
    <property type="entry name" value="PRK10675.1"/>
    <property type="match status" value="1"/>
</dbReference>
<evidence type="ECO:0000256" key="5">
    <source>
        <dbReference type="ARBA" id="ARBA00018569"/>
    </source>
</evidence>
<keyword evidence="8" id="KW-0119">Carbohydrate metabolism</keyword>
<reference evidence="10 11" key="1">
    <citation type="submission" date="2019-05" db="EMBL/GenBank/DDBJ databases">
        <title>The metagenome of a microbial culture collection derived from dairy environment covers the genomic content of the human microbiome.</title>
        <authorList>
            <person name="Roder T."/>
            <person name="Wuthrich D."/>
            <person name="Sattari Z."/>
            <person name="Von Ah U."/>
            <person name="Bar C."/>
            <person name="Ronchi F."/>
            <person name="Macpherson A.J."/>
            <person name="Ganal-Vonarburg S.C."/>
            <person name="Bruggmann R."/>
            <person name="Vergeres G."/>
        </authorList>
    </citation>
    <scope>NUCLEOTIDE SEQUENCE [LARGE SCALE GENOMIC DNA]</scope>
    <source>
        <strain evidence="10 11">FAM 24227</strain>
    </source>
</reference>
<evidence type="ECO:0000256" key="3">
    <source>
        <dbReference type="ARBA" id="ARBA00007637"/>
    </source>
</evidence>
<sequence length="338" mass="37425">MAILVPGGAGYIGSHTVVELLNNGYEVIIADNYSNSSPIAIERIKEITGKDVVAYDVDILDKDGLNDIFEKHNVEAVLHFAAYKAVGESVEKPLMYYHNNIEGTVSLLEVMTKHNVKKIVYSSSATVYGTENVSPLDETMPTYTATNPYGYTKIVNENLLKDVAYADQEWGVTLLRYFNPIGAHESGLIGEDPKGVPNNLMPYITQVAVGKLEELSVFGDDYDTPDGTGVRDYIHVVDLAKGHVKALEELLDYTGTNIYNLGTGEGYSVLDLVNAFEKATNKPINYKVIARRPGDVAEVYANPNLAQKEIGWKAEKTLEEMCQDSWRWQQNNPNGYVD</sequence>
<comment type="pathway">
    <text evidence="8">Carbohydrate metabolism; galactose metabolism.</text>
</comment>
<dbReference type="AlphaFoldDB" id="A0A5R9DTK7"/>
<evidence type="ECO:0000313" key="10">
    <source>
        <dbReference type="EMBL" id="TLQ40307.1"/>
    </source>
</evidence>
<dbReference type="InterPro" id="IPR005886">
    <property type="entry name" value="UDP_G4E"/>
</dbReference>
<comment type="cofactor">
    <cofactor evidence="2 8">
        <name>NAD(+)</name>
        <dbReference type="ChEBI" id="CHEBI:57540"/>
    </cofactor>
</comment>
<dbReference type="RefSeq" id="WP_138404972.1">
    <property type="nucleotide sequence ID" value="NZ_VBSP01000031.1"/>
</dbReference>
<keyword evidence="6 8" id="KW-0520">NAD</keyword>
<organism evidence="10 11">
    <name type="scientific">Ruoffia tabacinasalis</name>
    <dbReference type="NCBI Taxonomy" id="87458"/>
    <lineage>
        <taxon>Bacteria</taxon>
        <taxon>Bacillati</taxon>
        <taxon>Bacillota</taxon>
        <taxon>Bacilli</taxon>
        <taxon>Lactobacillales</taxon>
        <taxon>Aerococcaceae</taxon>
        <taxon>Ruoffia</taxon>
    </lineage>
</organism>
<evidence type="ECO:0000256" key="4">
    <source>
        <dbReference type="ARBA" id="ARBA00013189"/>
    </source>
</evidence>
<evidence type="ECO:0000256" key="1">
    <source>
        <dbReference type="ARBA" id="ARBA00000083"/>
    </source>
</evidence>
<dbReference type="CDD" id="cd05247">
    <property type="entry name" value="UDP_G4E_1_SDR_e"/>
    <property type="match status" value="1"/>
</dbReference>
<feature type="domain" description="NAD(P)-binding" evidence="9">
    <location>
        <begin position="4"/>
        <end position="324"/>
    </location>
</feature>